<dbReference type="SUPFAM" id="SSF111126">
    <property type="entry name" value="Ligand-binding domain in the NO signalling and Golgi transport"/>
    <property type="match status" value="1"/>
</dbReference>
<proteinExistence type="predicted"/>
<dbReference type="InterPro" id="IPR024096">
    <property type="entry name" value="NO_sig/Golgi_transp_ligand-bd"/>
</dbReference>
<dbReference type="Gene3D" id="3.30.1380.20">
    <property type="entry name" value="Trafficking protein particle complex subunit 3"/>
    <property type="match status" value="1"/>
</dbReference>
<dbReference type="PANTHER" id="PTHR35090">
    <property type="entry name" value="DNA-DIRECTED RNA POLYMERASE SUBUNIT I"/>
    <property type="match status" value="1"/>
</dbReference>
<sequence>MGCLPSQTDFFTIPKGMSSMVLTSISTSNTPAQVKGSNLLEHSLRKVHPNKHHHYQVEDFFCFQMNSGSIVDWNNCRNVLTSEDFIVGLIDGLQEEVGNASSVVMYNIGKEWGHYDAEFFNQWFLAEFGYTSSLSELNLNYVLEGWWWPFTAQGWGNWAIDLSEQKNGFLFVDIFDSAVARTLGDVGKPVCHIYAGLLAGFFSRLVKKSLNCIEIQCYAMGETYCKFLIGKQDRIDAATFWQNEGANANDIATKLVKGEYLK</sequence>
<evidence type="ECO:0000313" key="2">
    <source>
        <dbReference type="EMBL" id="MBE9252689.1"/>
    </source>
</evidence>
<dbReference type="Pfam" id="PF02830">
    <property type="entry name" value="V4R"/>
    <property type="match status" value="1"/>
</dbReference>
<dbReference type="InterPro" id="IPR004096">
    <property type="entry name" value="V4R"/>
</dbReference>
<dbReference type="RefSeq" id="WP_194018755.1">
    <property type="nucleotide sequence ID" value="NZ_JADEVV010000004.1"/>
</dbReference>
<organism evidence="2 3">
    <name type="scientific">Synechocystis salina LEGE 00031</name>
    <dbReference type="NCBI Taxonomy" id="1828736"/>
    <lineage>
        <taxon>Bacteria</taxon>
        <taxon>Bacillati</taxon>
        <taxon>Cyanobacteriota</taxon>
        <taxon>Cyanophyceae</taxon>
        <taxon>Synechococcales</taxon>
        <taxon>Merismopediaceae</taxon>
        <taxon>Synechocystis</taxon>
    </lineage>
</organism>
<dbReference type="EMBL" id="JADEVV010000004">
    <property type="protein sequence ID" value="MBE9252689.1"/>
    <property type="molecule type" value="Genomic_DNA"/>
</dbReference>
<comment type="caution">
    <text evidence="2">The sequence shown here is derived from an EMBL/GenBank/DDBJ whole genome shotgun (WGS) entry which is preliminary data.</text>
</comment>
<protein>
    <submittedName>
        <fullName evidence="2">4-vinyl reductase</fullName>
    </submittedName>
</protein>
<keyword evidence="3" id="KW-1185">Reference proteome</keyword>
<evidence type="ECO:0000313" key="3">
    <source>
        <dbReference type="Proteomes" id="UP000658720"/>
    </source>
</evidence>
<accession>A0ABR9VMW6</accession>
<gene>
    <name evidence="2" type="ORF">IQ217_02235</name>
</gene>
<name>A0ABR9VMW6_9SYNC</name>
<dbReference type="Proteomes" id="UP000658720">
    <property type="component" value="Unassembled WGS sequence"/>
</dbReference>
<dbReference type="PANTHER" id="PTHR35090:SF1">
    <property type="entry name" value="SLR0144 PROTEIN"/>
    <property type="match status" value="1"/>
</dbReference>
<dbReference type="SMART" id="SM00989">
    <property type="entry name" value="V4R"/>
    <property type="match status" value="1"/>
</dbReference>
<reference evidence="2 3" key="1">
    <citation type="submission" date="2020-10" db="EMBL/GenBank/DDBJ databases">
        <authorList>
            <person name="Castelo-Branco R."/>
            <person name="Eusebio N."/>
            <person name="Adriana R."/>
            <person name="Vieira A."/>
            <person name="Brugerolle De Fraissinette N."/>
            <person name="Rezende De Castro R."/>
            <person name="Schneider M.P."/>
            <person name="Vasconcelos V."/>
            <person name="Leao P.N."/>
        </authorList>
    </citation>
    <scope>NUCLEOTIDE SEQUENCE [LARGE SCALE GENOMIC DNA]</scope>
    <source>
        <strain evidence="2 3">LEGE 00031</strain>
    </source>
</reference>
<evidence type="ECO:0000259" key="1">
    <source>
        <dbReference type="SMART" id="SM00989"/>
    </source>
</evidence>
<feature type="domain" description="4-vinyl reductase 4VR" evidence="1">
    <location>
        <begin position="169"/>
        <end position="231"/>
    </location>
</feature>